<keyword evidence="4" id="KW-0472">Membrane</keyword>
<dbReference type="PROSITE" id="PS51257">
    <property type="entry name" value="PROKAR_LIPOPROTEIN"/>
    <property type="match status" value="1"/>
</dbReference>
<dbReference type="InterPro" id="IPR011990">
    <property type="entry name" value="TPR-like_helical_dom_sf"/>
</dbReference>
<dbReference type="EMBL" id="CZAI01000004">
    <property type="protein sequence ID" value="CUP42087.1"/>
    <property type="molecule type" value="Genomic_DNA"/>
</dbReference>
<dbReference type="Gene3D" id="1.25.40.390">
    <property type="match status" value="1"/>
</dbReference>
<name>A0A174N5F7_9BACE</name>
<accession>A0A174N5F7</accession>
<evidence type="ECO:0000256" key="3">
    <source>
        <dbReference type="ARBA" id="ARBA00022729"/>
    </source>
</evidence>
<gene>
    <name evidence="8" type="ORF">ERS852494_02226</name>
</gene>
<reference evidence="8 9" key="1">
    <citation type="submission" date="2015-09" db="EMBL/GenBank/DDBJ databases">
        <authorList>
            <consortium name="Pathogen Informatics"/>
        </authorList>
    </citation>
    <scope>NUCLEOTIDE SEQUENCE [LARGE SCALE GENOMIC DNA]</scope>
    <source>
        <strain evidence="8 9">2789STDY5834880</strain>
    </source>
</reference>
<keyword evidence="3" id="KW-0732">Signal</keyword>
<dbReference type="Pfam" id="PF14322">
    <property type="entry name" value="SusD-like_3"/>
    <property type="match status" value="1"/>
</dbReference>
<dbReference type="GO" id="GO:0009279">
    <property type="term" value="C:cell outer membrane"/>
    <property type="evidence" value="ECO:0007669"/>
    <property type="project" value="UniProtKB-SubCell"/>
</dbReference>
<evidence type="ECO:0000313" key="8">
    <source>
        <dbReference type="EMBL" id="CUP42087.1"/>
    </source>
</evidence>
<proteinExistence type="inferred from homology"/>
<dbReference type="Pfam" id="PF07980">
    <property type="entry name" value="SusD_RagB"/>
    <property type="match status" value="1"/>
</dbReference>
<evidence type="ECO:0000259" key="6">
    <source>
        <dbReference type="Pfam" id="PF07980"/>
    </source>
</evidence>
<keyword evidence="5" id="KW-0998">Cell outer membrane</keyword>
<feature type="domain" description="SusD-like N-terminal" evidence="7">
    <location>
        <begin position="25"/>
        <end position="232"/>
    </location>
</feature>
<protein>
    <submittedName>
        <fullName evidence="8">SusD family</fullName>
    </submittedName>
</protein>
<dbReference type="InterPro" id="IPR012944">
    <property type="entry name" value="SusD_RagB_dom"/>
</dbReference>
<evidence type="ECO:0000256" key="5">
    <source>
        <dbReference type="ARBA" id="ARBA00023237"/>
    </source>
</evidence>
<dbReference type="Proteomes" id="UP000095657">
    <property type="component" value="Unassembled WGS sequence"/>
</dbReference>
<dbReference type="AlphaFoldDB" id="A0A174N5F7"/>
<sequence>MKLQIKSLYLLCFATGAMLLSSCEDFLDRQEDEKLTFEKIWESRNTTKQYWLNAMSFLPNYNGGYIGDNEPYLGASDECTITYDRGYRSMNFGSWNASNVPYYKMDKYYKGIRECNIFMQNVYKCSDPLATQEQLDEWYWQARFARAYYYFSMMCDYGPIFLIGDELLDFAASTEELYRPRNTWDECVNYVVGELTACAESNAVPVQKGLSTSKYGLATKGTCYAVISRLKLYSARDLFNGNALYRTVKNPVTDKFPELSGVNIFPQTYDANKWLEAAKAAKVLLDDTDYQLYRAGNGDPYEDYYGITHVNWNSELIWTDRYNNRFCWGVNTAPTGLPGTAYGGVGPTQQQVDAYAMNNGRYPITGYEASGDPIVDNASGYSKEEELQKSEWEYPAKGWSNSKNYNITAPNMYKDREPRFYITVFFGGNYWLHGDAKTMISFAKGGNGNKSHDYPKSGYLCNRFYDHTLNSGNGQWGNLTFPVFRLGEMYLNFIESVLECKKRNVALPAGYEELAMEKWADLRDRAGLTPITAVYPEAKGNWDELIELCRKERRVELAFERHRYFDTRTWMIAEQTDNGPMYGMDATCPLEGSDTKVTPDGFWKRTVFETRVFKSNHYLYPFSQRELDRNKLLTTNYGW</sequence>
<dbReference type="InterPro" id="IPR033985">
    <property type="entry name" value="SusD-like_N"/>
</dbReference>
<dbReference type="STRING" id="47678.ERS852494_02226"/>
<evidence type="ECO:0000259" key="7">
    <source>
        <dbReference type="Pfam" id="PF14322"/>
    </source>
</evidence>
<evidence type="ECO:0000256" key="1">
    <source>
        <dbReference type="ARBA" id="ARBA00004442"/>
    </source>
</evidence>
<organism evidence="8 9">
    <name type="scientific">Bacteroides caccae</name>
    <dbReference type="NCBI Taxonomy" id="47678"/>
    <lineage>
        <taxon>Bacteria</taxon>
        <taxon>Pseudomonadati</taxon>
        <taxon>Bacteroidota</taxon>
        <taxon>Bacteroidia</taxon>
        <taxon>Bacteroidales</taxon>
        <taxon>Bacteroidaceae</taxon>
        <taxon>Bacteroides</taxon>
    </lineage>
</organism>
<dbReference type="SUPFAM" id="SSF48452">
    <property type="entry name" value="TPR-like"/>
    <property type="match status" value="1"/>
</dbReference>
<evidence type="ECO:0000256" key="4">
    <source>
        <dbReference type="ARBA" id="ARBA00023136"/>
    </source>
</evidence>
<dbReference type="RefSeq" id="WP_055171857.1">
    <property type="nucleotide sequence ID" value="NZ_CZAI01000004.1"/>
</dbReference>
<evidence type="ECO:0000313" key="9">
    <source>
        <dbReference type="Proteomes" id="UP000095657"/>
    </source>
</evidence>
<comment type="subcellular location">
    <subcellularLocation>
        <location evidence="1">Cell outer membrane</location>
    </subcellularLocation>
</comment>
<feature type="domain" description="RagB/SusD" evidence="6">
    <location>
        <begin position="323"/>
        <end position="639"/>
    </location>
</feature>
<evidence type="ECO:0000256" key="2">
    <source>
        <dbReference type="ARBA" id="ARBA00006275"/>
    </source>
</evidence>
<comment type="similarity">
    <text evidence="2">Belongs to the SusD family.</text>
</comment>